<dbReference type="AlphaFoldDB" id="A0A2D3V1R7"/>
<evidence type="ECO:0000256" key="1">
    <source>
        <dbReference type="SAM" id="MobiDB-lite"/>
    </source>
</evidence>
<keyword evidence="3" id="KW-1185">Reference proteome</keyword>
<evidence type="ECO:0000313" key="2">
    <source>
        <dbReference type="EMBL" id="CZT16404.1"/>
    </source>
</evidence>
<protein>
    <submittedName>
        <fullName evidence="2">Uncharacterized protein</fullName>
    </submittedName>
</protein>
<reference evidence="2 3" key="1">
    <citation type="submission" date="2016-03" db="EMBL/GenBank/DDBJ databases">
        <authorList>
            <person name="Ploux O."/>
        </authorList>
    </citation>
    <scope>NUCLEOTIDE SEQUENCE [LARGE SCALE GENOMIC DNA]</scope>
    <source>
        <strain evidence="2 3">URUG2</strain>
    </source>
</reference>
<dbReference type="RefSeq" id="XP_023623297.1">
    <property type="nucleotide sequence ID" value="XM_023767529.1"/>
</dbReference>
<gene>
    <name evidence="2" type="ORF">RCC_02247</name>
</gene>
<proteinExistence type="predicted"/>
<dbReference type="EMBL" id="FJUY01000002">
    <property type="protein sequence ID" value="CZT16404.1"/>
    <property type="molecule type" value="Genomic_DNA"/>
</dbReference>
<accession>A0A2D3V1R7</accession>
<name>A0A2D3V1R7_9PEZI</name>
<organism evidence="2 3">
    <name type="scientific">Ramularia collo-cygni</name>
    <dbReference type="NCBI Taxonomy" id="112498"/>
    <lineage>
        <taxon>Eukaryota</taxon>
        <taxon>Fungi</taxon>
        <taxon>Dikarya</taxon>
        <taxon>Ascomycota</taxon>
        <taxon>Pezizomycotina</taxon>
        <taxon>Dothideomycetes</taxon>
        <taxon>Dothideomycetidae</taxon>
        <taxon>Mycosphaerellales</taxon>
        <taxon>Mycosphaerellaceae</taxon>
        <taxon>Ramularia</taxon>
    </lineage>
</organism>
<dbReference type="GeneID" id="35597468"/>
<dbReference type="Proteomes" id="UP000225277">
    <property type="component" value="Unassembled WGS sequence"/>
</dbReference>
<sequence>MSTSNLLGRHTTLTIQPNRRTRTAPTGFGGLAHPAKSRRMRTIDDFEPPSDEGSGEAQIHSSALNRSIYEEISLACAKPESMS</sequence>
<feature type="compositionally biased region" description="Acidic residues" evidence="1">
    <location>
        <begin position="45"/>
        <end position="54"/>
    </location>
</feature>
<feature type="compositionally biased region" description="Polar residues" evidence="1">
    <location>
        <begin position="1"/>
        <end position="18"/>
    </location>
</feature>
<evidence type="ECO:0000313" key="3">
    <source>
        <dbReference type="Proteomes" id="UP000225277"/>
    </source>
</evidence>
<feature type="region of interest" description="Disordered" evidence="1">
    <location>
        <begin position="1"/>
        <end position="60"/>
    </location>
</feature>